<keyword evidence="2 7" id="KW-0238">DNA-binding</keyword>
<dbReference type="InterPro" id="IPR036390">
    <property type="entry name" value="WH_DNA-bd_sf"/>
</dbReference>
<feature type="compositionally biased region" description="Low complexity" evidence="5">
    <location>
        <begin position="178"/>
        <end position="187"/>
    </location>
</feature>
<dbReference type="Proteomes" id="UP000070444">
    <property type="component" value="Unassembled WGS sequence"/>
</dbReference>
<dbReference type="OrthoDB" id="60033at2759"/>
<accession>A0A137NQT8</accession>
<evidence type="ECO:0000256" key="1">
    <source>
        <dbReference type="ARBA" id="ARBA00004123"/>
    </source>
</evidence>
<comment type="similarity">
    <text evidence="4">Belongs to the HSF family.</text>
</comment>
<dbReference type="SMART" id="SM00415">
    <property type="entry name" value="HSF"/>
    <property type="match status" value="1"/>
</dbReference>
<organism evidence="7 8">
    <name type="scientific">Conidiobolus coronatus (strain ATCC 28846 / CBS 209.66 / NRRL 28638)</name>
    <name type="common">Delacroixia coronata</name>
    <dbReference type="NCBI Taxonomy" id="796925"/>
    <lineage>
        <taxon>Eukaryota</taxon>
        <taxon>Fungi</taxon>
        <taxon>Fungi incertae sedis</taxon>
        <taxon>Zoopagomycota</taxon>
        <taxon>Entomophthoromycotina</taxon>
        <taxon>Entomophthoromycetes</taxon>
        <taxon>Entomophthorales</taxon>
        <taxon>Ancylistaceae</taxon>
        <taxon>Conidiobolus</taxon>
    </lineage>
</organism>
<name>A0A137NQT8_CONC2</name>
<proteinExistence type="inferred from homology"/>
<evidence type="ECO:0000313" key="7">
    <source>
        <dbReference type="EMBL" id="KXN65133.1"/>
    </source>
</evidence>
<dbReference type="STRING" id="796925.A0A137NQT8"/>
<reference evidence="7 8" key="1">
    <citation type="journal article" date="2015" name="Genome Biol. Evol.">
        <title>Phylogenomic analyses indicate that early fungi evolved digesting cell walls of algal ancestors of land plants.</title>
        <authorList>
            <person name="Chang Y."/>
            <person name="Wang S."/>
            <person name="Sekimoto S."/>
            <person name="Aerts A.L."/>
            <person name="Choi C."/>
            <person name="Clum A."/>
            <person name="LaButti K.M."/>
            <person name="Lindquist E.A."/>
            <person name="Yee Ngan C."/>
            <person name="Ohm R.A."/>
            <person name="Salamov A.A."/>
            <person name="Grigoriev I.V."/>
            <person name="Spatafora J.W."/>
            <person name="Berbee M.L."/>
        </authorList>
    </citation>
    <scope>NUCLEOTIDE SEQUENCE [LARGE SCALE GENOMIC DNA]</scope>
    <source>
        <strain evidence="7 8">NRRL 28638</strain>
    </source>
</reference>
<feature type="region of interest" description="Disordered" evidence="5">
    <location>
        <begin position="144"/>
        <end position="187"/>
    </location>
</feature>
<sequence>MPKESLKAEKLTFPKRLFNVVNSSEYISWTEDGESFYISDLQHFESKVMKTQFNNTTLLSFFRQVQLYGFKRTVDGRKTRYQMRTNNAYFQHPDFKRGRPDLLLNINRIKRKRKPISETECSSKPKLIITKYIPYDARKERKIFSKNRIKQTTNQIKTSHTTETDNKAHNSPELQAGSSTSTQLSNNTLSPYLSSHYTNITTCENPIYFHSAPIGPPQVIFDSFNLVPYIKPEDQLQGITTAQSEPCQAYNSYTEMNTNIPYSTF</sequence>
<evidence type="ECO:0000256" key="3">
    <source>
        <dbReference type="ARBA" id="ARBA00023242"/>
    </source>
</evidence>
<dbReference type="GO" id="GO:0003700">
    <property type="term" value="F:DNA-binding transcription factor activity"/>
    <property type="evidence" value="ECO:0007669"/>
    <property type="project" value="InterPro"/>
</dbReference>
<dbReference type="SUPFAM" id="SSF46785">
    <property type="entry name" value="Winged helix' DNA-binding domain"/>
    <property type="match status" value="1"/>
</dbReference>
<feature type="compositionally biased region" description="Polar residues" evidence="5">
    <location>
        <begin position="150"/>
        <end position="159"/>
    </location>
</feature>
<dbReference type="GO" id="GO:0043565">
    <property type="term" value="F:sequence-specific DNA binding"/>
    <property type="evidence" value="ECO:0007669"/>
    <property type="project" value="InterPro"/>
</dbReference>
<dbReference type="PANTHER" id="PTHR10015">
    <property type="entry name" value="HEAT SHOCK TRANSCRIPTION FACTOR"/>
    <property type="match status" value="1"/>
</dbReference>
<evidence type="ECO:0000256" key="2">
    <source>
        <dbReference type="ARBA" id="ARBA00023125"/>
    </source>
</evidence>
<evidence type="ECO:0000256" key="5">
    <source>
        <dbReference type="SAM" id="MobiDB-lite"/>
    </source>
</evidence>
<dbReference type="EMBL" id="KQ964972">
    <property type="protein sequence ID" value="KXN65133.1"/>
    <property type="molecule type" value="Genomic_DNA"/>
</dbReference>
<gene>
    <name evidence="7" type="ORF">CONCODRAFT_13388</name>
</gene>
<protein>
    <submittedName>
        <fullName evidence="7">Winged helix DNA-binding domain-containing protein</fullName>
    </submittedName>
</protein>
<evidence type="ECO:0000256" key="4">
    <source>
        <dbReference type="RuleBase" id="RU004020"/>
    </source>
</evidence>
<dbReference type="Gene3D" id="1.10.10.10">
    <property type="entry name" value="Winged helix-like DNA-binding domain superfamily/Winged helix DNA-binding domain"/>
    <property type="match status" value="1"/>
</dbReference>
<keyword evidence="8" id="KW-1185">Reference proteome</keyword>
<evidence type="ECO:0000313" key="8">
    <source>
        <dbReference type="Proteomes" id="UP000070444"/>
    </source>
</evidence>
<dbReference type="InterPro" id="IPR000232">
    <property type="entry name" value="HSF_DNA-bd"/>
</dbReference>
<comment type="subcellular location">
    <subcellularLocation>
        <location evidence="1">Nucleus</location>
    </subcellularLocation>
</comment>
<evidence type="ECO:0000259" key="6">
    <source>
        <dbReference type="SMART" id="SM00415"/>
    </source>
</evidence>
<feature type="domain" description="HSF-type DNA-binding" evidence="6">
    <location>
        <begin position="9"/>
        <end position="109"/>
    </location>
</feature>
<dbReference type="Pfam" id="PF00447">
    <property type="entry name" value="HSF_DNA-bind"/>
    <property type="match status" value="1"/>
</dbReference>
<feature type="compositionally biased region" description="Basic and acidic residues" evidence="5">
    <location>
        <begin position="160"/>
        <end position="170"/>
    </location>
</feature>
<dbReference type="PANTHER" id="PTHR10015:SF206">
    <property type="entry name" value="HSF-TYPE DNA-BINDING DOMAIN-CONTAINING PROTEIN"/>
    <property type="match status" value="1"/>
</dbReference>
<dbReference type="GO" id="GO:0005634">
    <property type="term" value="C:nucleus"/>
    <property type="evidence" value="ECO:0007669"/>
    <property type="project" value="UniProtKB-SubCell"/>
</dbReference>
<dbReference type="AlphaFoldDB" id="A0A137NQT8"/>
<dbReference type="InterPro" id="IPR036388">
    <property type="entry name" value="WH-like_DNA-bd_sf"/>
</dbReference>
<keyword evidence="3" id="KW-0539">Nucleus</keyword>